<accession>A0A4P9X8B9</accession>
<dbReference type="STRING" id="1555241.A0A4P9X8B9"/>
<feature type="compositionally biased region" description="Low complexity" evidence="1">
    <location>
        <begin position="767"/>
        <end position="780"/>
    </location>
</feature>
<dbReference type="GO" id="GO:0005085">
    <property type="term" value="F:guanyl-nucleotide exchange factor activity"/>
    <property type="evidence" value="ECO:0007669"/>
    <property type="project" value="InterPro"/>
</dbReference>
<feature type="compositionally biased region" description="Pro residues" evidence="1">
    <location>
        <begin position="1"/>
        <end position="10"/>
    </location>
</feature>
<gene>
    <name evidence="3" type="ORF">CXG81DRAFT_25791</name>
</gene>
<dbReference type="AlphaFoldDB" id="A0A4P9X8B9"/>
<feature type="compositionally biased region" description="Pro residues" evidence="1">
    <location>
        <begin position="781"/>
        <end position="794"/>
    </location>
</feature>
<feature type="compositionally biased region" description="Low complexity" evidence="1">
    <location>
        <begin position="189"/>
        <end position="200"/>
    </location>
</feature>
<dbReference type="PROSITE" id="PS51205">
    <property type="entry name" value="VPS9"/>
    <property type="match status" value="1"/>
</dbReference>
<dbReference type="GO" id="GO:0016192">
    <property type="term" value="P:vesicle-mediated transport"/>
    <property type="evidence" value="ECO:0007669"/>
    <property type="project" value="InterPro"/>
</dbReference>
<dbReference type="InterPro" id="IPR003123">
    <property type="entry name" value="VPS9"/>
</dbReference>
<dbReference type="InterPro" id="IPR037191">
    <property type="entry name" value="VPS9_dom_sf"/>
</dbReference>
<feature type="compositionally biased region" description="Low complexity" evidence="1">
    <location>
        <begin position="167"/>
        <end position="179"/>
    </location>
</feature>
<feature type="compositionally biased region" description="Acidic residues" evidence="1">
    <location>
        <begin position="832"/>
        <end position="842"/>
    </location>
</feature>
<dbReference type="Gene3D" id="1.20.1050.80">
    <property type="entry name" value="VPS9 domain"/>
    <property type="match status" value="1"/>
</dbReference>
<feature type="region of interest" description="Disordered" evidence="1">
    <location>
        <begin position="512"/>
        <end position="542"/>
    </location>
</feature>
<dbReference type="EMBL" id="ML014169">
    <property type="protein sequence ID" value="RKP01516.1"/>
    <property type="molecule type" value="Genomic_DNA"/>
</dbReference>
<evidence type="ECO:0000259" key="2">
    <source>
        <dbReference type="PROSITE" id="PS51205"/>
    </source>
</evidence>
<dbReference type="GO" id="GO:0005829">
    <property type="term" value="C:cytosol"/>
    <property type="evidence" value="ECO:0007669"/>
    <property type="project" value="TreeGrafter"/>
</dbReference>
<name>A0A4P9X8B9_9FUNG</name>
<feature type="region of interest" description="Disordered" evidence="1">
    <location>
        <begin position="831"/>
        <end position="937"/>
    </location>
</feature>
<feature type="compositionally biased region" description="Low complexity" evidence="1">
    <location>
        <begin position="701"/>
        <end position="723"/>
    </location>
</feature>
<feature type="compositionally biased region" description="Low complexity" evidence="1">
    <location>
        <begin position="887"/>
        <end position="899"/>
    </location>
</feature>
<dbReference type="GO" id="GO:0031267">
    <property type="term" value="F:small GTPase binding"/>
    <property type="evidence" value="ECO:0007669"/>
    <property type="project" value="TreeGrafter"/>
</dbReference>
<feature type="compositionally biased region" description="Low complexity" evidence="1">
    <location>
        <begin position="211"/>
        <end position="220"/>
    </location>
</feature>
<feature type="region of interest" description="Disordered" evidence="1">
    <location>
        <begin position="47"/>
        <end position="132"/>
    </location>
</feature>
<evidence type="ECO:0000313" key="3">
    <source>
        <dbReference type="EMBL" id="RKP01516.1"/>
    </source>
</evidence>
<dbReference type="Proteomes" id="UP000274922">
    <property type="component" value="Unassembled WGS sequence"/>
</dbReference>
<feature type="compositionally biased region" description="Basic and acidic residues" evidence="1">
    <location>
        <begin position="927"/>
        <end position="937"/>
    </location>
</feature>
<reference evidence="4" key="1">
    <citation type="journal article" date="2018" name="Nat. Microbiol.">
        <title>Leveraging single-cell genomics to expand the fungal tree of life.</title>
        <authorList>
            <person name="Ahrendt S.R."/>
            <person name="Quandt C.A."/>
            <person name="Ciobanu D."/>
            <person name="Clum A."/>
            <person name="Salamov A."/>
            <person name="Andreopoulos B."/>
            <person name="Cheng J.F."/>
            <person name="Woyke T."/>
            <person name="Pelin A."/>
            <person name="Henrissat B."/>
            <person name="Reynolds N.K."/>
            <person name="Benny G.L."/>
            <person name="Smith M.E."/>
            <person name="James T.Y."/>
            <person name="Grigoriev I.V."/>
        </authorList>
    </citation>
    <scope>NUCLEOTIDE SEQUENCE [LARGE SCALE GENOMIC DNA]</scope>
    <source>
        <strain evidence="4">ATCC 52028</strain>
    </source>
</reference>
<dbReference type="Pfam" id="PF02204">
    <property type="entry name" value="VPS9"/>
    <property type="match status" value="1"/>
</dbReference>
<dbReference type="SUPFAM" id="SSF109993">
    <property type="entry name" value="VPS9 domain"/>
    <property type="match status" value="1"/>
</dbReference>
<dbReference type="PANTHER" id="PTHR23101:SF25">
    <property type="entry name" value="GTPASE-ACTIVATING PROTEIN AND VPS9 DOMAIN-CONTAINING PROTEIN 1"/>
    <property type="match status" value="1"/>
</dbReference>
<dbReference type="GO" id="GO:0030139">
    <property type="term" value="C:endocytic vesicle"/>
    <property type="evidence" value="ECO:0007669"/>
    <property type="project" value="TreeGrafter"/>
</dbReference>
<feature type="region of interest" description="Disordered" evidence="1">
    <location>
        <begin position="1"/>
        <end position="22"/>
    </location>
</feature>
<organism evidence="3 4">
    <name type="scientific">Caulochytrium protostelioides</name>
    <dbReference type="NCBI Taxonomy" id="1555241"/>
    <lineage>
        <taxon>Eukaryota</taxon>
        <taxon>Fungi</taxon>
        <taxon>Fungi incertae sedis</taxon>
        <taxon>Chytridiomycota</taxon>
        <taxon>Chytridiomycota incertae sedis</taxon>
        <taxon>Chytridiomycetes</taxon>
        <taxon>Caulochytriales</taxon>
        <taxon>Caulochytriaceae</taxon>
        <taxon>Caulochytrium</taxon>
    </lineage>
</organism>
<dbReference type="OrthoDB" id="2107501at2759"/>
<feature type="compositionally biased region" description="Low complexity" evidence="1">
    <location>
        <begin position="857"/>
        <end position="875"/>
    </location>
</feature>
<dbReference type="PANTHER" id="PTHR23101">
    <property type="entry name" value="RAB GDP/GTP EXCHANGE FACTOR"/>
    <property type="match status" value="1"/>
</dbReference>
<dbReference type="InterPro" id="IPR045046">
    <property type="entry name" value="Vps9-like"/>
</dbReference>
<feature type="compositionally biased region" description="Low complexity" evidence="1">
    <location>
        <begin position="47"/>
        <end position="86"/>
    </location>
</feature>
<proteinExistence type="predicted"/>
<feature type="region of interest" description="Disordered" evidence="1">
    <location>
        <begin position="700"/>
        <end position="723"/>
    </location>
</feature>
<keyword evidence="4" id="KW-1185">Reference proteome</keyword>
<feature type="compositionally biased region" description="Pro residues" evidence="1">
    <location>
        <begin position="521"/>
        <end position="539"/>
    </location>
</feature>
<feature type="region of interest" description="Disordered" evidence="1">
    <location>
        <begin position="767"/>
        <end position="800"/>
    </location>
</feature>
<evidence type="ECO:0000256" key="1">
    <source>
        <dbReference type="SAM" id="MobiDB-lite"/>
    </source>
</evidence>
<feature type="region of interest" description="Disordered" evidence="1">
    <location>
        <begin position="167"/>
        <end position="268"/>
    </location>
</feature>
<feature type="domain" description="VPS9" evidence="2">
    <location>
        <begin position="390"/>
        <end position="610"/>
    </location>
</feature>
<protein>
    <recommendedName>
        <fullName evidence="2">VPS9 domain-containing protein</fullName>
    </recommendedName>
</protein>
<sequence length="937" mass="96725">MSPAPLPSAPSPSSAGPAPRPMLVPLAVCEGSQPSLAIASASVLTTPLSTRASAPSPSAGTPTSASASASSAVSDAASASASITSPDPEGAGSPSVGTATAAALPQRSSSHIRIARHRAVTPTEPPLSAGSRMSFSNPIKSLLPSIFSASPSSAPPVAAVYPPLTAPKSHASASAASAHGDGSEPAAPPSSASDGRYSASDARRARDHADTTAPAMAAPASGSLRSLSPPAGDGGPPATPRLRHQRTRVPLISEPPWRGRTLSTKQPPHAMGIQRIPELMSVPAYQTLLELTDRYPQLAGHATDLVRFSSLYASGTRVRRDPSPASVNPAILTETAEQLHAFLEAFESHAGDVLPEISDAQLKTLVDGAETLIMHHAFRRLFSACLSVYQLQDIHLSRRLCFMKLGDFSITHLGLTPASHDDMGGVPRTSTAHQSALRAKQLKQQAGLALLAFDSAHTPLQKMDQIIRCHQSLDQYAQHVSWCKTPLSPCLSKESLNPIGIQAAAAAAAAAAGSPATSSDGPPPTTDPVPRTPASPRPFVPSGAPTSADVILPLLIALIVDIGPPRLVSSLHFVETYRRAEAIEGYVAYCFTNLQAAVTFVETMDLSVLTMPADEVAAFERSHGGTRPEQDHATTVEQQRDVIVLPSDPQACEPAAAPHPDRHEPTRVSQAITGIHGMVSGLWPFPSVLPEMPTSMWVRGAESAAPSPTPSASSATQPPRPQQPIALLSSSLERRWSRSPPPVRGVAAASTAADAVASTAAAAATSSVHGRAPMLPSASLMPPPTPPRGPPSPTTHPTAAVSAPITAPLPATAVSSSPPPTSRAVIIAAVRDEEDNEDNEDFSNDRPSDSGAASRFASLATIETAASASATPTPAQGDGEDTLAAQSPTGEGPSGSSTPLADRKNAEAPMLPRPPSGSLRSQYSSESFREALRTRGP</sequence>
<feature type="compositionally biased region" description="Basic and acidic residues" evidence="1">
    <location>
        <begin position="201"/>
        <end position="210"/>
    </location>
</feature>
<evidence type="ECO:0000313" key="4">
    <source>
        <dbReference type="Proteomes" id="UP000274922"/>
    </source>
</evidence>